<organism evidence="3 4">
    <name type="scientific">Raphidocelis subcapitata</name>
    <dbReference type="NCBI Taxonomy" id="307507"/>
    <lineage>
        <taxon>Eukaryota</taxon>
        <taxon>Viridiplantae</taxon>
        <taxon>Chlorophyta</taxon>
        <taxon>core chlorophytes</taxon>
        <taxon>Chlorophyceae</taxon>
        <taxon>CS clade</taxon>
        <taxon>Sphaeropleales</taxon>
        <taxon>Selenastraceae</taxon>
        <taxon>Raphidocelis</taxon>
    </lineage>
</organism>
<comment type="caution">
    <text evidence="3">The sequence shown here is derived from an EMBL/GenBank/DDBJ whole genome shotgun (WGS) entry which is preliminary data.</text>
</comment>
<dbReference type="Proteomes" id="UP000247498">
    <property type="component" value="Unassembled WGS sequence"/>
</dbReference>
<name>A0A2V0PM28_9CHLO</name>
<keyword evidence="4" id="KW-1185">Reference proteome</keyword>
<proteinExistence type="predicted"/>
<evidence type="ECO:0000313" key="3">
    <source>
        <dbReference type="EMBL" id="GBF98407.1"/>
    </source>
</evidence>
<feature type="coiled-coil region" evidence="1">
    <location>
        <begin position="108"/>
        <end position="158"/>
    </location>
</feature>
<dbReference type="AlphaFoldDB" id="A0A2V0PM28"/>
<accession>A0A2V0PM28</accession>
<dbReference type="InParanoid" id="A0A2V0PM28"/>
<dbReference type="OrthoDB" id="547039at2759"/>
<feature type="region of interest" description="Disordered" evidence="2">
    <location>
        <begin position="1"/>
        <end position="40"/>
    </location>
</feature>
<sequence>MALPAARPVAGCARAPASARGPCVPRRVSVPAGPDRHQQSPTAAAWDAQGLARALAATAAVSALAAAAAAAPRAARADEEAGWKPRRHHRHIGERISDTWADAVVEVQESDKQTIRELRRQLAEERRRADSELARRTAAEQQARVAVMQQSLRRADEDALLTVRVLGADVTGPLLFASLAAAGWWAWSTDAVGRLTGRRGFGRRGRWVYDRSLGGKKLEPSLPIEANLARRNAAEQQARVAVLHQSLRRADEDALLTVRVLSASATGPLLLASINGRGSRWAWSTDAVGRLTGRRGFGRRGRWVYDRSLGGKKVWVPAEEDDHPGDGQLPAGMSDSDFDALTTVAASKAAVGGGGAAAAAAQYEPPAWWERPGVLPVSGEAERTRRRSEAERILRRIEQSKNRGEDYALSDILALRAACMAAGGASLETRTVGGRDAIYRAAVDAAVRACLEPGAVDLGDYSPVKLAAGVASDVGLPERRAVDALRGAVAGACRGRVVEAIASLDKGDDMGALTALGQLSSLLTRMPVLDESTPEVGLVAGELNSWAPVAVREKILLLMAQIDEGSAELTARLLDFRPDDALPRVQAALDARGGGGSGGAA</sequence>
<dbReference type="STRING" id="307507.A0A2V0PM28"/>
<dbReference type="PANTHER" id="PTHR35830:SF1">
    <property type="entry name" value="OS05G0299200 PROTEIN"/>
    <property type="match status" value="1"/>
</dbReference>
<dbReference type="PANTHER" id="PTHR35830">
    <property type="entry name" value="OS05G0299200 PROTEIN"/>
    <property type="match status" value="1"/>
</dbReference>
<gene>
    <name evidence="3" type="ORF">Rsub_10472</name>
</gene>
<protein>
    <submittedName>
        <fullName evidence="3">Uncharacterized protein</fullName>
    </submittedName>
</protein>
<dbReference type="EMBL" id="BDRX01000124">
    <property type="protein sequence ID" value="GBF98407.1"/>
    <property type="molecule type" value="Genomic_DNA"/>
</dbReference>
<reference evidence="3 4" key="1">
    <citation type="journal article" date="2018" name="Sci. Rep.">
        <title>Raphidocelis subcapitata (=Pseudokirchneriella subcapitata) provides an insight into genome evolution and environmental adaptations in the Sphaeropleales.</title>
        <authorList>
            <person name="Suzuki S."/>
            <person name="Yamaguchi H."/>
            <person name="Nakajima N."/>
            <person name="Kawachi M."/>
        </authorList>
    </citation>
    <scope>NUCLEOTIDE SEQUENCE [LARGE SCALE GENOMIC DNA]</scope>
    <source>
        <strain evidence="3 4">NIES-35</strain>
    </source>
</reference>
<evidence type="ECO:0000256" key="1">
    <source>
        <dbReference type="SAM" id="Coils"/>
    </source>
</evidence>
<evidence type="ECO:0000313" key="4">
    <source>
        <dbReference type="Proteomes" id="UP000247498"/>
    </source>
</evidence>
<evidence type="ECO:0000256" key="2">
    <source>
        <dbReference type="SAM" id="MobiDB-lite"/>
    </source>
</evidence>
<keyword evidence="1" id="KW-0175">Coiled coil</keyword>